<comment type="caution">
    <text evidence="1">The sequence shown here is derived from an EMBL/GenBank/DDBJ whole genome shotgun (WGS) entry which is preliminary data.</text>
</comment>
<protein>
    <submittedName>
        <fullName evidence="1">Ubiquinol-cytochrome c reductase core subunit 1</fullName>
    </submittedName>
</protein>
<evidence type="ECO:0000313" key="2">
    <source>
        <dbReference type="Proteomes" id="UP001320706"/>
    </source>
</evidence>
<organism evidence="1 2">
    <name type="scientific">Zalaria obscura</name>
    <dbReference type="NCBI Taxonomy" id="2024903"/>
    <lineage>
        <taxon>Eukaryota</taxon>
        <taxon>Fungi</taxon>
        <taxon>Dikarya</taxon>
        <taxon>Ascomycota</taxon>
        <taxon>Pezizomycotina</taxon>
        <taxon>Dothideomycetes</taxon>
        <taxon>Dothideomycetidae</taxon>
        <taxon>Dothideales</taxon>
        <taxon>Zalariaceae</taxon>
        <taxon>Zalaria</taxon>
    </lineage>
</organism>
<evidence type="ECO:0000313" key="1">
    <source>
        <dbReference type="EMBL" id="KAK8200879.1"/>
    </source>
</evidence>
<dbReference type="Proteomes" id="UP001320706">
    <property type="component" value="Unassembled WGS sequence"/>
</dbReference>
<reference evidence="1" key="1">
    <citation type="submission" date="2024-02" db="EMBL/GenBank/DDBJ databases">
        <title>Metagenome Assembled Genome of Zalaria obscura JY119.</title>
        <authorList>
            <person name="Vighnesh L."/>
            <person name="Jagadeeshwari U."/>
            <person name="Venkata Ramana C."/>
            <person name="Sasikala C."/>
        </authorList>
    </citation>
    <scope>NUCLEOTIDE SEQUENCE</scope>
    <source>
        <strain evidence="1">JY119</strain>
    </source>
</reference>
<proteinExistence type="predicted"/>
<sequence>MLSRSAIGRQAQRALRKQCQQPANRRGLAAPASGSFQYETGTAAGVKFASRDMPGPTTTLALVSRAGTRYEPLPGLTVGLKGFAFKGTERRSALRIQRESELLGSELTSSHSRENLMIGAKFLRDDLPYFVELLAEVASQTRYAPHVYHEEVDAIIKMQQKKFLANVKEMAFNSAHGLAFHRGLGVPLNPSSSLPLSKYLDADTIAEFAASAYAKPSFAVVANGAEHAELSKWVNEFFGDVRSQPASDLKGEQSKYFGGEERIAHGSGNAMVLAFPGSSSFTGGFYKPEISVLAALLGGESTIKWSPGFSLLSQAGAKHPGAKIETKSNIYSDAGLLTVTITGPAKAVGGAAATVVETLQKIASGVSTEEFQKAKALAKFKELENGQNTSAAIELTGAGLVHGDKAYQIDEVAKAVDGVNEDAVKQAAKTILEHKASVSTVGDLFMLPYAQDLGLKV</sequence>
<keyword evidence="2" id="KW-1185">Reference proteome</keyword>
<dbReference type="EMBL" id="JAMKPW020000038">
    <property type="protein sequence ID" value="KAK8200879.1"/>
    <property type="molecule type" value="Genomic_DNA"/>
</dbReference>
<gene>
    <name evidence="1" type="primary">QCR2</name>
    <name evidence="1" type="ORF">M8818_006196</name>
</gene>
<name>A0ACC3S928_9PEZI</name>
<accession>A0ACC3S928</accession>